<dbReference type="OrthoDB" id="360653at2759"/>
<evidence type="ECO:0000259" key="1">
    <source>
        <dbReference type="Pfam" id="PF07539"/>
    </source>
</evidence>
<dbReference type="PANTHER" id="PTHR17695">
    <property type="entry name" value="SMALL SUBUNIT PROCESSOME COMPONENT 20 HOMOLOG"/>
    <property type="match status" value="1"/>
</dbReference>
<dbReference type="SUPFAM" id="SSF48371">
    <property type="entry name" value="ARM repeat"/>
    <property type="match status" value="1"/>
</dbReference>
<dbReference type="PANTHER" id="PTHR17695:SF11">
    <property type="entry name" value="SMALL SUBUNIT PROCESSOME COMPONENT 20 HOMOLOG"/>
    <property type="match status" value="1"/>
</dbReference>
<dbReference type="InterPro" id="IPR011989">
    <property type="entry name" value="ARM-like"/>
</dbReference>
<evidence type="ECO:0000313" key="2">
    <source>
        <dbReference type="EMBL" id="GMG39238.1"/>
    </source>
</evidence>
<evidence type="ECO:0000313" key="3">
    <source>
        <dbReference type="Proteomes" id="UP001165063"/>
    </source>
</evidence>
<dbReference type="GO" id="GO:0030686">
    <property type="term" value="C:90S preribosome"/>
    <property type="evidence" value="ECO:0007669"/>
    <property type="project" value="TreeGrafter"/>
</dbReference>
<name>A0A9W6Z0R6_AMBMO</name>
<accession>A0A9W6Z0R6</accession>
<keyword evidence="3" id="KW-1185">Reference proteome</keyword>
<gene>
    <name evidence="2" type="ORF">Amon01_000517200</name>
</gene>
<dbReference type="EMBL" id="BSXU01002751">
    <property type="protein sequence ID" value="GMG39238.1"/>
    <property type="molecule type" value="Genomic_DNA"/>
</dbReference>
<proteinExistence type="predicted"/>
<dbReference type="Proteomes" id="UP001165063">
    <property type="component" value="Unassembled WGS sequence"/>
</dbReference>
<dbReference type="InterPro" id="IPR016024">
    <property type="entry name" value="ARM-type_fold"/>
</dbReference>
<sequence length="1097" mass="125909">MAKKNGSTQSTKRFTYKSFRDRVDDLKIDPIAKLQKKAFHEAEISHFLSTLEHWKEVNLSKTFTELVEIIEPLCLSLPQLLYHQNKIFESLEASLKLNDELALQPTLELLSQFAHDLGPDFLPFYSRSLISIRELATQQSNPDALEWIFNCLAYIYKYLSKELSKDLLPTFELLLPLLTLTKKEYVTKFAAQATSFLVRKVKSTVLNPFVETVFTNKELIEDNSEEYHRALTIIFADSLTSSAGHLHSKASIILTSLTNQCLQEPRAESVLTDVIMNVLGYTDDSDKAKALYEAVCKVIDDKLSDGESLDFKSLTNITKLLTTLAFAESGKKVSNWNKLLSYVKQLHDISEKIMTEDEDDEIMKANFGDSIIQFASVLMRNAELKDLTKKHVELFTSMTKINDGSVFLPFADFSTDLTRERFLTFGKSYVKSFVVANWEKLSKEIAYFLGKLNDKGIIKTEYETAQTIVITPTDKMIKYLLPKCERVKFNKSDSLIDAFWSIQFLGNTSAAIPSDEFALVLKKSLTSTKQVSDFGVDVAGLLLGHLKGFNNENSAFDVLSTIASDLPKYLKSAVFIESFNKFLLNLKESTDINATGIQFLQSHKDKFIDEVSKNLLAPSHKQRELSLSLIISIYNVLGLDAPGCISTCRIIEQIPLTLRTARDLQLRFRMLIVEFNKEQTSELVNQVVVNFMFGQLSNKFKPSWEGVYEFSQGVISKVSELVWQNAYSMISTRYNQLSDEVYFEQDLDFLNATTDMNYWLPQDHRIVANFENNEKICHSYQQIDLSLIEFSQSKREDLKMTSFNRCQSINLLVKNPSVAEKHFESLLPYLLDENLEDEDLLKEWTIADRNALIELLTKFEHLNRASRVEDIKVFLMVLLTNRSIKTQNLALRCLLNLKNPVYNRYQDNLKNLLDDTLFRDEIIKFLQNDDENTIDDKDLDTLMPVILRILYGRAQTKGTGNKQSIKTAAIKLLPNFQEKYIIDFLHLSFYKIPYNNFFESGELDTNISFRLLKNIAGFLNMNLDVVNLLRRKHNEALAVLIKPLLYSLSASEYVISHPSEFDGNDENYDKVARNNRQYGFKLLPIITYKIDDFSLVR</sequence>
<dbReference type="Pfam" id="PF07539">
    <property type="entry name" value="UTP20_N"/>
    <property type="match status" value="1"/>
</dbReference>
<dbReference type="InterPro" id="IPR011430">
    <property type="entry name" value="UTP20_N"/>
</dbReference>
<protein>
    <submittedName>
        <fullName evidence="2">Unnamed protein product</fullName>
    </submittedName>
</protein>
<dbReference type="GO" id="GO:0032040">
    <property type="term" value="C:small-subunit processome"/>
    <property type="evidence" value="ECO:0007669"/>
    <property type="project" value="TreeGrafter"/>
</dbReference>
<dbReference type="AlphaFoldDB" id="A0A9W6Z0R6"/>
<dbReference type="Gene3D" id="1.25.10.10">
    <property type="entry name" value="Leucine-rich Repeat Variant"/>
    <property type="match status" value="1"/>
</dbReference>
<reference evidence="2" key="1">
    <citation type="submission" date="2023-04" db="EMBL/GenBank/DDBJ databases">
        <title>Ambrosiozyma monospora NBRC 1965.</title>
        <authorList>
            <person name="Ichikawa N."/>
            <person name="Sato H."/>
            <person name="Tonouchi N."/>
        </authorList>
    </citation>
    <scope>NUCLEOTIDE SEQUENCE</scope>
    <source>
        <strain evidence="2">NBRC 1965</strain>
    </source>
</reference>
<feature type="domain" description="U3 small nucleolar RNA-associated protein 20 N-terminal" evidence="1">
    <location>
        <begin position="844"/>
        <end position="1084"/>
    </location>
</feature>
<comment type="caution">
    <text evidence="2">The sequence shown here is derived from an EMBL/GenBank/DDBJ whole genome shotgun (WGS) entry which is preliminary data.</text>
</comment>
<dbReference type="InterPro" id="IPR052575">
    <property type="entry name" value="SSU_processome_comp_20"/>
</dbReference>
<organism evidence="2 3">
    <name type="scientific">Ambrosiozyma monospora</name>
    <name type="common">Yeast</name>
    <name type="synonym">Endomycopsis monosporus</name>
    <dbReference type="NCBI Taxonomy" id="43982"/>
    <lineage>
        <taxon>Eukaryota</taxon>
        <taxon>Fungi</taxon>
        <taxon>Dikarya</taxon>
        <taxon>Ascomycota</taxon>
        <taxon>Saccharomycotina</taxon>
        <taxon>Pichiomycetes</taxon>
        <taxon>Pichiales</taxon>
        <taxon>Pichiaceae</taxon>
        <taxon>Ambrosiozyma</taxon>
    </lineage>
</organism>